<reference evidence="4 5" key="1">
    <citation type="submission" date="2020-07" db="EMBL/GenBank/DDBJ databases">
        <title>Facklamia lactis sp. nov., isolated from raw milk.</title>
        <authorList>
            <person name="Doll E.V."/>
            <person name="Huptas C."/>
            <person name="Staib L."/>
            <person name="Wenning M."/>
            <person name="Scherer S."/>
        </authorList>
    </citation>
    <scope>NUCLEOTIDE SEQUENCE [LARGE SCALE GENOMIC DNA]</scope>
    <source>
        <strain evidence="4 5">DSM 111018</strain>
    </source>
</reference>
<feature type="domain" description="Mannosyl-glycoprotein endo-beta-N-acetylglucosamidase-like" evidence="3">
    <location>
        <begin position="19"/>
        <end position="177"/>
    </location>
</feature>
<dbReference type="InterPro" id="IPR051056">
    <property type="entry name" value="Glycosyl_Hydrolase_73"/>
</dbReference>
<dbReference type="PANTHER" id="PTHR33308:SF9">
    <property type="entry name" value="PEPTIDOGLYCAN HYDROLASE FLGJ"/>
    <property type="match status" value="1"/>
</dbReference>
<evidence type="ECO:0000256" key="2">
    <source>
        <dbReference type="ARBA" id="ARBA00022801"/>
    </source>
</evidence>
<proteinExistence type="inferred from homology"/>
<dbReference type="SMART" id="SM00047">
    <property type="entry name" value="LYZ2"/>
    <property type="match status" value="1"/>
</dbReference>
<comment type="similarity">
    <text evidence="1">Belongs to the glycosyl hydrolase 73 family.</text>
</comment>
<accession>A0ABS0LS83</accession>
<dbReference type="PANTHER" id="PTHR33308">
    <property type="entry name" value="PEPTIDOGLYCAN HYDROLASE FLGJ"/>
    <property type="match status" value="1"/>
</dbReference>
<name>A0ABS0LS83_9LACT</name>
<dbReference type="PRINTS" id="PR01002">
    <property type="entry name" value="FLGFLGJ"/>
</dbReference>
<dbReference type="EMBL" id="JACBXQ010000004">
    <property type="protein sequence ID" value="MBG9986822.1"/>
    <property type="molecule type" value="Genomic_DNA"/>
</dbReference>
<dbReference type="InterPro" id="IPR002901">
    <property type="entry name" value="MGlyc_endo_b_GlcNAc-like_dom"/>
</dbReference>
<gene>
    <name evidence="4" type="ORF">HZY91_07910</name>
</gene>
<comment type="caution">
    <text evidence="4">The sequence shown here is derived from an EMBL/GenBank/DDBJ whole genome shotgun (WGS) entry which is preliminary data.</text>
</comment>
<dbReference type="Gene3D" id="4.10.80.30">
    <property type="entry name" value="DNA polymerase, domain 6"/>
    <property type="match status" value="1"/>
</dbReference>
<evidence type="ECO:0000313" key="5">
    <source>
        <dbReference type="Proteomes" id="UP000721415"/>
    </source>
</evidence>
<evidence type="ECO:0000313" key="4">
    <source>
        <dbReference type="EMBL" id="MBG9986822.1"/>
    </source>
</evidence>
<dbReference type="Gene3D" id="1.10.530.10">
    <property type="match status" value="1"/>
</dbReference>
<evidence type="ECO:0000259" key="3">
    <source>
        <dbReference type="SMART" id="SM00047"/>
    </source>
</evidence>
<dbReference type="Pfam" id="PF01832">
    <property type="entry name" value="Glucosaminidase"/>
    <property type="match status" value="1"/>
</dbReference>
<sequence length="188" mass="21421">MWRWLSHPSQFESFPDFISDQAYPSEEEFIAQIVPTAQELQEEYGVLASVSLAQAMLESDFGRSQLASEHYNLYGVKTSPDDPNKAIYPTLEYVDGEWVEVDEPFKVYSSWSDSMREHAVLISGGTTWDPGQYDAVLTGKSYQEQAKGLQSSGYATDPTYSDKIIELIENWDLDQYDQENTTTEEKNI</sequence>
<protein>
    <submittedName>
        <fullName evidence="4">Glycoside hydrolase family 73 protein</fullName>
    </submittedName>
</protein>
<organism evidence="4 5">
    <name type="scientific">Facklamia lactis</name>
    <dbReference type="NCBI Taxonomy" id="2749967"/>
    <lineage>
        <taxon>Bacteria</taxon>
        <taxon>Bacillati</taxon>
        <taxon>Bacillota</taxon>
        <taxon>Bacilli</taxon>
        <taxon>Lactobacillales</taxon>
        <taxon>Aerococcaceae</taxon>
        <taxon>Facklamia</taxon>
    </lineage>
</organism>
<keyword evidence="5" id="KW-1185">Reference proteome</keyword>
<evidence type="ECO:0000256" key="1">
    <source>
        <dbReference type="ARBA" id="ARBA00010266"/>
    </source>
</evidence>
<dbReference type="GO" id="GO:0016787">
    <property type="term" value="F:hydrolase activity"/>
    <property type="evidence" value="ECO:0007669"/>
    <property type="project" value="UniProtKB-KW"/>
</dbReference>
<dbReference type="Proteomes" id="UP000721415">
    <property type="component" value="Unassembled WGS sequence"/>
</dbReference>
<keyword evidence="2 4" id="KW-0378">Hydrolase</keyword>